<evidence type="ECO:0000313" key="3">
    <source>
        <dbReference type="EMBL" id="CCK75775.1"/>
    </source>
</evidence>
<dbReference type="STRING" id="698738.OLEAN_C15990"/>
<evidence type="ECO:0000256" key="1">
    <source>
        <dbReference type="ARBA" id="ARBA00005541"/>
    </source>
</evidence>
<proteinExistence type="inferred from homology"/>
<dbReference type="PANTHER" id="PTHR38432">
    <property type="entry name" value="TELA-LIKE PROTEIN SAOUHSC_01408"/>
    <property type="match status" value="1"/>
</dbReference>
<evidence type="ECO:0000256" key="2">
    <source>
        <dbReference type="SAM" id="MobiDB-lite"/>
    </source>
</evidence>
<accession>R4YM51</accession>
<keyword evidence="4" id="KW-1185">Reference proteome</keyword>
<dbReference type="AlphaFoldDB" id="R4YM51"/>
<feature type="compositionally biased region" description="Polar residues" evidence="2">
    <location>
        <begin position="1"/>
        <end position="12"/>
    </location>
</feature>
<feature type="compositionally biased region" description="Basic and acidic residues" evidence="2">
    <location>
        <begin position="358"/>
        <end position="373"/>
    </location>
</feature>
<protein>
    <submittedName>
        <fullName evidence="3">Toxic anion resistance family protein</fullName>
    </submittedName>
</protein>
<sequence length="397" mass="43651">MTTENKSTQTLKSPKWASEDNVELMQKRSQELAESTKTSGGPALNRIVGNIGASAQKKMASANDLMKGNVNSLLKGLDGKSPAGEKLLELRSTMDQLNPHSLHNAWWFSWMPNTIKRKAVSRFVRQYQPMQSHVEAIFDGLRNGKDDLLESNLALEQQYNEIAAAKKEIESEIYIGELFIQQVDAQDAETPAEDIQEKQKFATVKNQAMRRIRDLRTMEQASVQFFISIDQTIATNSLLDESIDSALTVGPMVMNNALRIQAALAQQETIKDAVQQFQAGLGDMMAQNAGSIEKAAQEVGDLYNNPVIALQKMEEGFDKLMNAVKIANDTMSTSTAKARETSDRLADMTAQLSPVADGMRDARSSSNDIKDVQDMGTDSTPKLDDASTPKIGGNDAK</sequence>
<gene>
    <name evidence="3" type="ORF">OLEAN_C15990</name>
</gene>
<dbReference type="HOGENOM" id="CLU_709658_0_0_6"/>
<dbReference type="Proteomes" id="UP000032749">
    <property type="component" value="Chromosome"/>
</dbReference>
<name>R4YM51_OLEAN</name>
<feature type="region of interest" description="Disordered" evidence="2">
    <location>
        <begin position="1"/>
        <end position="41"/>
    </location>
</feature>
<dbReference type="Pfam" id="PF05816">
    <property type="entry name" value="TelA"/>
    <property type="match status" value="1"/>
</dbReference>
<evidence type="ECO:0000313" key="4">
    <source>
        <dbReference type="Proteomes" id="UP000032749"/>
    </source>
</evidence>
<dbReference type="EMBL" id="FO203512">
    <property type="protein sequence ID" value="CCK75775.1"/>
    <property type="molecule type" value="Genomic_DNA"/>
</dbReference>
<organism evidence="3 4">
    <name type="scientific">Oleispira antarctica RB-8</name>
    <dbReference type="NCBI Taxonomy" id="698738"/>
    <lineage>
        <taxon>Bacteria</taxon>
        <taxon>Pseudomonadati</taxon>
        <taxon>Pseudomonadota</taxon>
        <taxon>Gammaproteobacteria</taxon>
        <taxon>Oceanospirillales</taxon>
        <taxon>Oceanospirillaceae</taxon>
        <taxon>Oleispira</taxon>
    </lineage>
</organism>
<comment type="similarity">
    <text evidence="1">Belongs to the TelA family.</text>
</comment>
<feature type="region of interest" description="Disordered" evidence="2">
    <location>
        <begin position="351"/>
        <end position="397"/>
    </location>
</feature>
<dbReference type="KEGG" id="oai:OLEAN_C15990"/>
<dbReference type="InterPro" id="IPR008863">
    <property type="entry name" value="Toxic_anion-R_TelA"/>
</dbReference>
<dbReference type="PANTHER" id="PTHR38432:SF1">
    <property type="entry name" value="TELA-LIKE PROTEIN SAOUHSC_01408"/>
    <property type="match status" value="1"/>
</dbReference>
<dbReference type="OrthoDB" id="6192851at2"/>
<reference evidence="3 4" key="1">
    <citation type="journal article" date="2013" name="Nat. Commun.">
        <title>Genome sequence and functional genomic analysis of the oil-degrading bacterium Oleispira antarctica.</title>
        <authorList>
            <person name="Kube M."/>
            <person name="Chernikova T.N."/>
            <person name="Al-Ramahi Y."/>
            <person name="Beloqui A."/>
            <person name="Lopez-Cortez N."/>
            <person name="Guazzaroni M.E."/>
            <person name="Heipieper H.J."/>
            <person name="Klages S."/>
            <person name="Kotsyurbenko O.R."/>
            <person name="Langer I."/>
            <person name="Nechitaylo T.Y."/>
            <person name="Lunsdorf H."/>
            <person name="Fernandez M."/>
            <person name="Juarez S."/>
            <person name="Ciordia S."/>
            <person name="Singer A."/>
            <person name="Kagan O."/>
            <person name="Egorova O."/>
            <person name="Petit P.A."/>
            <person name="Stogios P."/>
            <person name="Kim Y."/>
            <person name="Tchigvintsev A."/>
            <person name="Flick R."/>
            <person name="Denaro R."/>
            <person name="Genovese M."/>
            <person name="Albar J.P."/>
            <person name="Reva O.N."/>
            <person name="Martinez-Gomariz M."/>
            <person name="Tran H."/>
            <person name="Ferrer M."/>
            <person name="Savchenko A."/>
            <person name="Yakunin A.F."/>
            <person name="Yakimov M.M."/>
            <person name="Golyshina O.V."/>
            <person name="Reinhardt R."/>
            <person name="Golyshin P.N."/>
        </authorList>
    </citation>
    <scope>NUCLEOTIDE SEQUENCE [LARGE SCALE GENOMIC DNA]</scope>
</reference>